<dbReference type="SMART" id="SM00511">
    <property type="entry name" value="ORANGE"/>
    <property type="match status" value="1"/>
</dbReference>
<keyword evidence="6" id="KW-0539">Nucleus</keyword>
<evidence type="ECO:0000259" key="9">
    <source>
        <dbReference type="PROSITE" id="PS51054"/>
    </source>
</evidence>
<evidence type="ECO:0000313" key="10">
    <source>
        <dbReference type="Ensembl" id="ENSVURP00010031765.1"/>
    </source>
</evidence>
<dbReference type="FunFam" id="4.10.280.10:FF:000009">
    <property type="entry name" value="Transcription factor HES-1"/>
    <property type="match status" value="1"/>
</dbReference>
<evidence type="ECO:0000256" key="4">
    <source>
        <dbReference type="ARBA" id="ARBA00023125"/>
    </source>
</evidence>
<keyword evidence="3" id="KW-0805">Transcription regulation</keyword>
<dbReference type="SUPFAM" id="SSF158457">
    <property type="entry name" value="Orange domain-like"/>
    <property type="match status" value="1"/>
</dbReference>
<dbReference type="InterPro" id="IPR050370">
    <property type="entry name" value="HES_HEY"/>
</dbReference>
<dbReference type="Gene3D" id="4.10.280.10">
    <property type="entry name" value="Helix-loop-helix DNA-binding domain"/>
    <property type="match status" value="1"/>
</dbReference>
<dbReference type="InterPro" id="IPR036638">
    <property type="entry name" value="HLH_DNA-bd_sf"/>
</dbReference>
<dbReference type="GeneTree" id="ENSGT00940000161602"/>
<dbReference type="GO" id="GO:0006355">
    <property type="term" value="P:regulation of DNA-templated transcription"/>
    <property type="evidence" value="ECO:0007669"/>
    <property type="project" value="InterPro"/>
</dbReference>
<dbReference type="OrthoDB" id="6085656at2759"/>
<dbReference type="SUPFAM" id="SSF47459">
    <property type="entry name" value="HLH, helix-loop-helix DNA-binding domain"/>
    <property type="match status" value="1"/>
</dbReference>
<feature type="domain" description="BHLH" evidence="8">
    <location>
        <begin position="30"/>
        <end position="87"/>
    </location>
</feature>
<feature type="compositionally biased region" description="Basic and acidic residues" evidence="7">
    <location>
        <begin position="1"/>
        <end position="10"/>
    </location>
</feature>
<keyword evidence="2" id="KW-0678">Repressor</keyword>
<dbReference type="GO" id="GO:0005634">
    <property type="term" value="C:nucleus"/>
    <property type="evidence" value="ECO:0007669"/>
    <property type="project" value="UniProtKB-SubCell"/>
</dbReference>
<evidence type="ECO:0000256" key="6">
    <source>
        <dbReference type="ARBA" id="ARBA00023242"/>
    </source>
</evidence>
<reference evidence="10" key="2">
    <citation type="submission" date="2025-08" db="UniProtKB">
        <authorList>
            <consortium name="Ensembl"/>
        </authorList>
    </citation>
    <scope>IDENTIFICATION</scope>
</reference>
<dbReference type="RefSeq" id="XP_027699788.1">
    <property type="nucleotide sequence ID" value="XM_027843987.1"/>
</dbReference>
<protein>
    <submittedName>
        <fullName evidence="10">Hes family bHLH transcription factor 2</fullName>
    </submittedName>
</protein>
<accession>A0A4X2MDS2</accession>
<organism evidence="10 11">
    <name type="scientific">Vombatus ursinus</name>
    <name type="common">Common wombat</name>
    <dbReference type="NCBI Taxonomy" id="29139"/>
    <lineage>
        <taxon>Eukaryota</taxon>
        <taxon>Metazoa</taxon>
        <taxon>Chordata</taxon>
        <taxon>Craniata</taxon>
        <taxon>Vertebrata</taxon>
        <taxon>Euteleostomi</taxon>
        <taxon>Mammalia</taxon>
        <taxon>Metatheria</taxon>
        <taxon>Diprotodontia</taxon>
        <taxon>Vombatidae</taxon>
        <taxon>Vombatus</taxon>
    </lineage>
</organism>
<dbReference type="PANTHER" id="PTHR10985">
    <property type="entry name" value="BASIC HELIX-LOOP-HELIX TRANSCRIPTION FACTOR, HES-RELATED"/>
    <property type="match status" value="1"/>
</dbReference>
<evidence type="ECO:0000256" key="5">
    <source>
        <dbReference type="ARBA" id="ARBA00023163"/>
    </source>
</evidence>
<keyword evidence="5" id="KW-0804">Transcription</keyword>
<dbReference type="CTD" id="54626"/>
<keyword evidence="11" id="KW-1185">Reference proteome</keyword>
<dbReference type="PROSITE" id="PS51054">
    <property type="entry name" value="ORANGE"/>
    <property type="match status" value="1"/>
</dbReference>
<dbReference type="OMA" id="NSTGPMW"/>
<sequence>MSPHSAEPDAGRAFQPKMGVPRRPGDAAELRKTLKPLMEKRRRARINESLTQLKGLILPLIGKDSSRYSKLEKADILEMTVRFLQELPTSHCHAAPTLADSYREGYRACLSRLTRVLPTCSLLDGEVCSRLLEHLHRSASGQYPLGLPDSRSSPKDLSSESPNRMRLASSPRESGCPPGPPPSGLWRPW</sequence>
<dbReference type="Pfam" id="PF00010">
    <property type="entry name" value="HLH"/>
    <property type="match status" value="1"/>
</dbReference>
<comment type="subcellular location">
    <subcellularLocation>
        <location evidence="1">Nucleus</location>
    </subcellularLocation>
</comment>
<evidence type="ECO:0000313" key="11">
    <source>
        <dbReference type="Proteomes" id="UP000314987"/>
    </source>
</evidence>
<evidence type="ECO:0000256" key="3">
    <source>
        <dbReference type="ARBA" id="ARBA00023015"/>
    </source>
</evidence>
<evidence type="ECO:0000256" key="7">
    <source>
        <dbReference type="SAM" id="MobiDB-lite"/>
    </source>
</evidence>
<feature type="domain" description="Orange" evidence="9">
    <location>
        <begin position="102"/>
        <end position="135"/>
    </location>
</feature>
<evidence type="ECO:0000259" key="8">
    <source>
        <dbReference type="PROSITE" id="PS50888"/>
    </source>
</evidence>
<proteinExistence type="predicted"/>
<name>A0A4X2MDS2_VOMUR</name>
<reference evidence="11" key="1">
    <citation type="submission" date="2018-12" db="EMBL/GenBank/DDBJ databases">
        <authorList>
            <person name="Yazar S."/>
        </authorList>
    </citation>
    <scope>NUCLEOTIDE SEQUENCE [LARGE SCALE GENOMIC DNA]</scope>
</reference>
<dbReference type="SMART" id="SM00353">
    <property type="entry name" value="HLH"/>
    <property type="match status" value="1"/>
</dbReference>
<gene>
    <name evidence="10" type="primary">HES2</name>
</gene>
<evidence type="ECO:0000256" key="2">
    <source>
        <dbReference type="ARBA" id="ARBA00022491"/>
    </source>
</evidence>
<dbReference type="GO" id="GO:0046983">
    <property type="term" value="F:protein dimerization activity"/>
    <property type="evidence" value="ECO:0007669"/>
    <property type="project" value="InterPro"/>
</dbReference>
<dbReference type="AlphaFoldDB" id="A0A4X2MDS2"/>
<dbReference type="STRING" id="29139.ENSVURP00010031765"/>
<dbReference type="Proteomes" id="UP000314987">
    <property type="component" value="Unassembled WGS sequence"/>
</dbReference>
<dbReference type="Ensembl" id="ENSVURT00010036177.1">
    <property type="protein sequence ID" value="ENSVURP00010031765.1"/>
    <property type="gene ID" value="ENSVURG00010024271.1"/>
</dbReference>
<feature type="region of interest" description="Disordered" evidence="7">
    <location>
        <begin position="142"/>
        <end position="189"/>
    </location>
</feature>
<feature type="region of interest" description="Disordered" evidence="7">
    <location>
        <begin position="1"/>
        <end position="26"/>
    </location>
</feature>
<dbReference type="GeneID" id="114029516"/>
<dbReference type="InterPro" id="IPR011598">
    <property type="entry name" value="bHLH_dom"/>
</dbReference>
<dbReference type="GO" id="GO:1990837">
    <property type="term" value="F:sequence-specific double-stranded DNA binding"/>
    <property type="evidence" value="ECO:0007669"/>
    <property type="project" value="Ensembl"/>
</dbReference>
<dbReference type="PROSITE" id="PS50888">
    <property type="entry name" value="BHLH"/>
    <property type="match status" value="1"/>
</dbReference>
<keyword evidence="4" id="KW-0238">DNA-binding</keyword>
<reference evidence="10" key="3">
    <citation type="submission" date="2025-09" db="UniProtKB">
        <authorList>
            <consortium name="Ensembl"/>
        </authorList>
    </citation>
    <scope>IDENTIFICATION</scope>
</reference>
<evidence type="ECO:0000256" key="1">
    <source>
        <dbReference type="ARBA" id="ARBA00004123"/>
    </source>
</evidence>
<dbReference type="InterPro" id="IPR003650">
    <property type="entry name" value="Orange_dom"/>
</dbReference>
<dbReference type="Pfam" id="PF07527">
    <property type="entry name" value="Hairy_orange"/>
    <property type="match status" value="1"/>
</dbReference>